<reference evidence="1" key="1">
    <citation type="submission" date="2018-01" db="EMBL/GenBank/DDBJ databases">
        <authorList>
            <person name="Krukenberg V."/>
        </authorList>
    </citation>
    <scope>NUCLEOTIDE SEQUENCE</scope>
    <source>
        <strain evidence="1">E20ANME2</strain>
    </source>
</reference>
<proteinExistence type="predicted"/>
<comment type="caution">
    <text evidence="1">The sequence shown here is derived from an EMBL/GenBank/DDBJ whole genome shotgun (WGS) entry which is preliminary data.</text>
</comment>
<evidence type="ECO:0000313" key="2">
    <source>
        <dbReference type="Proteomes" id="UP000248329"/>
    </source>
</evidence>
<protein>
    <submittedName>
        <fullName evidence="1">Uncharacterized protein</fullName>
    </submittedName>
</protein>
<accession>A0AC61L519</accession>
<evidence type="ECO:0000313" key="1">
    <source>
        <dbReference type="EMBL" id="PXF61585.1"/>
    </source>
</evidence>
<dbReference type="EMBL" id="PQXF01000004">
    <property type="protein sequence ID" value="PXF61585.1"/>
    <property type="molecule type" value="Genomic_DNA"/>
</dbReference>
<name>A0AC61L519_9EURY</name>
<dbReference type="Proteomes" id="UP000248329">
    <property type="component" value="Unassembled WGS sequence"/>
</dbReference>
<gene>
    <name evidence="1" type="ORF">C4B59_03275</name>
</gene>
<sequence length="118" mass="13547">MALKHIFGETPAIKMLDFLIDHKGYDYSKTEIAEHAGIGWTTINRHWRNLEEWNLVIPTRKIGRATLYKLNEENPIVSQLLEFDEVASTYMSERTCEQELRATAAIHEPVPEAVHSVA</sequence>
<organism evidence="1 2">
    <name type="scientific">Candidatus Methanogaster sp</name>
    <dbReference type="NCBI Taxonomy" id="3386292"/>
    <lineage>
        <taxon>Archaea</taxon>
        <taxon>Methanobacteriati</taxon>
        <taxon>Methanobacteriota</taxon>
        <taxon>Stenosarchaea group</taxon>
        <taxon>Methanomicrobia</taxon>
        <taxon>Methanosarcinales</taxon>
        <taxon>ANME-2 cluster</taxon>
        <taxon>Candidatus Methanogasteraceae</taxon>
        <taxon>Candidatus Methanogaster</taxon>
    </lineage>
</organism>